<evidence type="ECO:0000256" key="8">
    <source>
        <dbReference type="SAM" id="MobiDB-lite"/>
    </source>
</evidence>
<dbReference type="GO" id="GO:0008270">
    <property type="term" value="F:zinc ion binding"/>
    <property type="evidence" value="ECO:0007669"/>
    <property type="project" value="UniProtKB-KW"/>
</dbReference>
<dbReference type="SUPFAM" id="SSF57938">
    <property type="entry name" value="DnaJ/Hsp40 cysteine-rich domain"/>
    <property type="match status" value="1"/>
</dbReference>
<dbReference type="GO" id="GO:0051082">
    <property type="term" value="F:unfolded protein binding"/>
    <property type="evidence" value="ECO:0007669"/>
    <property type="project" value="InterPro"/>
</dbReference>
<keyword evidence="3 7" id="KW-0863">Zinc-finger</keyword>
<evidence type="ECO:0000256" key="4">
    <source>
        <dbReference type="ARBA" id="ARBA00022833"/>
    </source>
</evidence>
<dbReference type="PROSITE" id="PS51188">
    <property type="entry name" value="ZF_CR"/>
    <property type="match status" value="1"/>
</dbReference>
<keyword evidence="1 7" id="KW-0479">Metal-binding</keyword>
<accession>A0A448YJ70</accession>
<dbReference type="SMART" id="SM00271">
    <property type="entry name" value="DnaJ"/>
    <property type="match status" value="1"/>
</dbReference>
<evidence type="ECO:0000313" key="12">
    <source>
        <dbReference type="Proteomes" id="UP000290900"/>
    </source>
</evidence>
<dbReference type="PROSITE" id="PS00636">
    <property type="entry name" value="DNAJ_1"/>
    <property type="match status" value="1"/>
</dbReference>
<feature type="zinc finger region" description="CR-type" evidence="7">
    <location>
        <begin position="209"/>
        <end position="290"/>
    </location>
</feature>
<dbReference type="GO" id="GO:0009408">
    <property type="term" value="P:response to heat"/>
    <property type="evidence" value="ECO:0007669"/>
    <property type="project" value="InterPro"/>
</dbReference>
<reference evidence="11 12" key="1">
    <citation type="submission" date="2018-12" db="EMBL/GenBank/DDBJ databases">
        <authorList>
            <person name="Tiukova I."/>
            <person name="Dainat J."/>
        </authorList>
    </citation>
    <scope>NUCLEOTIDE SEQUENCE [LARGE SCALE GENOMIC DNA]</scope>
</reference>
<dbReference type="CDD" id="cd10719">
    <property type="entry name" value="DnaJ_zf"/>
    <property type="match status" value="1"/>
</dbReference>
<feature type="domain" description="CR-type" evidence="10">
    <location>
        <begin position="209"/>
        <end position="290"/>
    </location>
</feature>
<dbReference type="SUPFAM" id="SSF49493">
    <property type="entry name" value="HSP40/DnaJ peptide-binding domain"/>
    <property type="match status" value="2"/>
</dbReference>
<dbReference type="InParanoid" id="A0A448YJ70"/>
<evidence type="ECO:0000256" key="3">
    <source>
        <dbReference type="ARBA" id="ARBA00022771"/>
    </source>
</evidence>
<dbReference type="Gene3D" id="2.10.230.10">
    <property type="entry name" value="Heat shock protein DnaJ, cysteine-rich domain"/>
    <property type="match status" value="1"/>
</dbReference>
<feature type="region of interest" description="Disordered" evidence="8">
    <location>
        <begin position="442"/>
        <end position="469"/>
    </location>
</feature>
<evidence type="ECO:0000256" key="1">
    <source>
        <dbReference type="ARBA" id="ARBA00022723"/>
    </source>
</evidence>
<dbReference type="FunFam" id="2.10.230.10:FF:000002">
    <property type="entry name" value="Molecular chaperone DnaJ"/>
    <property type="match status" value="1"/>
</dbReference>
<dbReference type="InterPro" id="IPR001623">
    <property type="entry name" value="DnaJ_domain"/>
</dbReference>
<keyword evidence="2" id="KW-0677">Repeat</keyword>
<evidence type="ECO:0000256" key="2">
    <source>
        <dbReference type="ARBA" id="ARBA00022737"/>
    </source>
</evidence>
<dbReference type="PRINTS" id="PR00625">
    <property type="entry name" value="JDOMAIN"/>
</dbReference>
<keyword evidence="4 7" id="KW-0862">Zinc</keyword>
<sequence length="489" mass="52244">MRPFRLLRCVIAPARQGHIVQLLDVRAVNAVGSPSFARSLRSFHSSSASLIEDPYKVLGIDKNSSPSQIKKAYYKLAKQYHPDVNKATDAEEKFHSLQEAYDILSDPKKKLQYDQFGAAGFGPSGAGGPAGSQGAAYGGNPFGGFGGARTGNPFEGFGINLDDLFGMGGRRGGGAGNPFGGSARSTIQHFQGEDIEMLKTISFKEAIFGTTVAVKYDALSKCGVCEGTGLKQGRKKTTCPTCNGTGSQVHFLQAGFQMASTCSTCGGTGVIIKHEDQCTSCHGEGVVNQRKETEVRLPQGIRDGSRIRVAGAGDAPHTTLSPTYILTNGDLIIRVRVKPDPDFTREGNNLIYKCKIPMTTACLGGKVDIPTLDGQKVKLRIPSGAEQGRIISIPDKGVPFGNGRRGDEKVVIELQAMKPETATQTALLEALAEAFGDTAANKVDPSWKMGAEEGDEGETKGEKKPLSALEKVQKFLSGSFKRIKEEKKH</sequence>
<dbReference type="FunFam" id="2.60.260.20:FF:000005">
    <property type="entry name" value="Chaperone protein dnaJ 1, mitochondrial"/>
    <property type="match status" value="1"/>
</dbReference>
<evidence type="ECO:0000256" key="7">
    <source>
        <dbReference type="PROSITE-ProRule" id="PRU00546"/>
    </source>
</evidence>
<dbReference type="Proteomes" id="UP000290900">
    <property type="component" value="Unassembled WGS sequence"/>
</dbReference>
<dbReference type="InterPro" id="IPR012724">
    <property type="entry name" value="DnaJ"/>
</dbReference>
<dbReference type="CDD" id="cd06257">
    <property type="entry name" value="DnaJ"/>
    <property type="match status" value="1"/>
</dbReference>
<dbReference type="InterPro" id="IPR018253">
    <property type="entry name" value="DnaJ_domain_CS"/>
</dbReference>
<dbReference type="GO" id="GO:0005737">
    <property type="term" value="C:cytoplasm"/>
    <property type="evidence" value="ECO:0007669"/>
    <property type="project" value="TreeGrafter"/>
</dbReference>
<evidence type="ECO:0000259" key="10">
    <source>
        <dbReference type="PROSITE" id="PS51188"/>
    </source>
</evidence>
<dbReference type="GO" id="GO:0042026">
    <property type="term" value="P:protein refolding"/>
    <property type="evidence" value="ECO:0007669"/>
    <property type="project" value="TreeGrafter"/>
</dbReference>
<dbReference type="InterPro" id="IPR036869">
    <property type="entry name" value="J_dom_sf"/>
</dbReference>
<evidence type="ECO:0000313" key="11">
    <source>
        <dbReference type="EMBL" id="VEU20995.1"/>
    </source>
</evidence>
<dbReference type="PANTHER" id="PTHR43096:SF52">
    <property type="entry name" value="DNAJ HOMOLOG 1, MITOCHONDRIAL-RELATED"/>
    <property type="match status" value="1"/>
</dbReference>
<gene>
    <name evidence="11" type="ORF">BRENAR_LOCUS1730</name>
</gene>
<dbReference type="InterPro" id="IPR002939">
    <property type="entry name" value="DnaJ_C"/>
</dbReference>
<dbReference type="FunCoup" id="A0A448YJ70">
    <property type="interactions" value="948"/>
</dbReference>
<dbReference type="AlphaFoldDB" id="A0A448YJ70"/>
<dbReference type="Pfam" id="PF00684">
    <property type="entry name" value="DnaJ_CXXCXGXG"/>
    <property type="match status" value="1"/>
</dbReference>
<dbReference type="PANTHER" id="PTHR43096">
    <property type="entry name" value="DNAJ HOMOLOG 1, MITOCHONDRIAL-RELATED"/>
    <property type="match status" value="1"/>
</dbReference>
<organism evidence="11 12">
    <name type="scientific">Brettanomyces naardenensis</name>
    <name type="common">Yeast</name>
    <dbReference type="NCBI Taxonomy" id="13370"/>
    <lineage>
        <taxon>Eukaryota</taxon>
        <taxon>Fungi</taxon>
        <taxon>Dikarya</taxon>
        <taxon>Ascomycota</taxon>
        <taxon>Saccharomycotina</taxon>
        <taxon>Pichiomycetes</taxon>
        <taxon>Pichiales</taxon>
        <taxon>Pichiaceae</taxon>
        <taxon>Brettanomyces</taxon>
    </lineage>
</organism>
<dbReference type="InterPro" id="IPR008971">
    <property type="entry name" value="HSP40/DnaJ_pept-bd"/>
</dbReference>
<dbReference type="InterPro" id="IPR036410">
    <property type="entry name" value="HSP_DnaJ_Cys-rich_dom_sf"/>
</dbReference>
<dbReference type="Pfam" id="PF01556">
    <property type="entry name" value="DnaJ_C"/>
    <property type="match status" value="1"/>
</dbReference>
<keyword evidence="5" id="KW-0143">Chaperone</keyword>
<dbReference type="HAMAP" id="MF_01152">
    <property type="entry name" value="DnaJ"/>
    <property type="match status" value="1"/>
</dbReference>
<name>A0A448YJ70_BRENA</name>
<dbReference type="Pfam" id="PF00226">
    <property type="entry name" value="DnaJ"/>
    <property type="match status" value="1"/>
</dbReference>
<evidence type="ECO:0000259" key="9">
    <source>
        <dbReference type="PROSITE" id="PS50076"/>
    </source>
</evidence>
<dbReference type="Gene3D" id="1.10.287.110">
    <property type="entry name" value="DnaJ domain"/>
    <property type="match status" value="1"/>
</dbReference>
<evidence type="ECO:0000256" key="6">
    <source>
        <dbReference type="ARBA" id="ARBA00072890"/>
    </source>
</evidence>
<dbReference type="Gene3D" id="2.60.260.20">
    <property type="entry name" value="Urease metallochaperone UreE, N-terminal domain"/>
    <property type="match status" value="2"/>
</dbReference>
<evidence type="ECO:0000256" key="5">
    <source>
        <dbReference type="ARBA" id="ARBA00023186"/>
    </source>
</evidence>
<dbReference type="STRING" id="13370.A0A448YJ70"/>
<dbReference type="CDD" id="cd10747">
    <property type="entry name" value="DnaJ_C"/>
    <property type="match status" value="1"/>
</dbReference>
<dbReference type="GO" id="GO:0031072">
    <property type="term" value="F:heat shock protein binding"/>
    <property type="evidence" value="ECO:0007669"/>
    <property type="project" value="InterPro"/>
</dbReference>
<dbReference type="PROSITE" id="PS50076">
    <property type="entry name" value="DNAJ_2"/>
    <property type="match status" value="1"/>
</dbReference>
<dbReference type="GO" id="GO:0005524">
    <property type="term" value="F:ATP binding"/>
    <property type="evidence" value="ECO:0007669"/>
    <property type="project" value="InterPro"/>
</dbReference>
<dbReference type="OrthoDB" id="10256793at2759"/>
<dbReference type="SUPFAM" id="SSF46565">
    <property type="entry name" value="Chaperone J-domain"/>
    <property type="match status" value="1"/>
</dbReference>
<protein>
    <recommendedName>
        <fullName evidence="6">DnaJ homolog 1, mitochondrial</fullName>
    </recommendedName>
</protein>
<proteinExistence type="inferred from homology"/>
<feature type="domain" description="J" evidence="9">
    <location>
        <begin position="53"/>
        <end position="117"/>
    </location>
</feature>
<keyword evidence="12" id="KW-1185">Reference proteome</keyword>
<dbReference type="InterPro" id="IPR001305">
    <property type="entry name" value="HSP_DnaJ_Cys-rich_dom"/>
</dbReference>
<dbReference type="EMBL" id="CAACVR010000008">
    <property type="protein sequence ID" value="VEU20995.1"/>
    <property type="molecule type" value="Genomic_DNA"/>
</dbReference>